<dbReference type="InterPro" id="IPR005150">
    <property type="entry name" value="Cellulose_synth"/>
</dbReference>
<evidence type="ECO:0000256" key="5">
    <source>
        <dbReference type="ARBA" id="ARBA00022989"/>
    </source>
</evidence>
<dbReference type="PANTHER" id="PTHR13301">
    <property type="entry name" value="X-BOX TRANSCRIPTION FACTOR-RELATED"/>
    <property type="match status" value="1"/>
</dbReference>
<evidence type="ECO:0000256" key="2">
    <source>
        <dbReference type="ARBA" id="ARBA00022676"/>
    </source>
</evidence>
<feature type="transmembrane region" description="Helical" evidence="11">
    <location>
        <begin position="664"/>
        <end position="688"/>
    </location>
</feature>
<feature type="active site" evidence="8">
    <location>
        <position position="1237"/>
    </location>
</feature>
<protein>
    <recommendedName>
        <fullName evidence="14">Cellulose synthase</fullName>
    </recommendedName>
</protein>
<dbReference type="Proteomes" id="UP000596660">
    <property type="component" value="Unplaced"/>
</dbReference>
<organism evidence="12 13">
    <name type="scientific">Chenopodium quinoa</name>
    <name type="common">Quinoa</name>
    <dbReference type="NCBI Taxonomy" id="63459"/>
    <lineage>
        <taxon>Eukaryota</taxon>
        <taxon>Viridiplantae</taxon>
        <taxon>Streptophyta</taxon>
        <taxon>Embryophyta</taxon>
        <taxon>Tracheophyta</taxon>
        <taxon>Spermatophyta</taxon>
        <taxon>Magnoliopsida</taxon>
        <taxon>eudicotyledons</taxon>
        <taxon>Gunneridae</taxon>
        <taxon>Pentapetalae</taxon>
        <taxon>Caryophyllales</taxon>
        <taxon>Chenopodiaceae</taxon>
        <taxon>Chenopodioideae</taxon>
        <taxon>Atripliceae</taxon>
        <taxon>Chenopodium</taxon>
    </lineage>
</organism>
<dbReference type="Gramene" id="AUR62002257-RA">
    <property type="protein sequence ID" value="AUR62002257-RA:cds"/>
    <property type="gene ID" value="AUR62002257"/>
</dbReference>
<feature type="transmembrane region" description="Helical" evidence="11">
    <location>
        <begin position="811"/>
        <end position="831"/>
    </location>
</feature>
<dbReference type="Gene3D" id="1.25.40.20">
    <property type="entry name" value="Ankyrin repeat-containing domain"/>
    <property type="match status" value="1"/>
</dbReference>
<feature type="transmembrane region" description="Helical" evidence="11">
    <location>
        <begin position="837"/>
        <end position="859"/>
    </location>
</feature>
<dbReference type="GO" id="GO:0016760">
    <property type="term" value="F:cellulose synthase (UDP-forming) activity"/>
    <property type="evidence" value="ECO:0007669"/>
    <property type="project" value="InterPro"/>
</dbReference>
<feature type="transmembrane region" description="Helical" evidence="11">
    <location>
        <begin position="1343"/>
        <end position="1360"/>
    </location>
</feature>
<dbReference type="Pfam" id="PF03552">
    <property type="entry name" value="Cellulose_synt"/>
    <property type="match status" value="5"/>
</dbReference>
<evidence type="ECO:0000256" key="6">
    <source>
        <dbReference type="ARBA" id="ARBA00023136"/>
    </source>
</evidence>
<feature type="binding site" evidence="10">
    <location>
        <position position="1089"/>
    </location>
    <ligand>
        <name>Mn(2+)</name>
        <dbReference type="ChEBI" id="CHEBI:29035"/>
    </ligand>
</feature>
<evidence type="ECO:0000256" key="10">
    <source>
        <dbReference type="PIRSR" id="PIRSR605150-3"/>
    </source>
</evidence>
<sequence>MENSHTHTTSLHHCHVHKLKAVLYLSHSLSHFLALVAILYYRAIFFLDKAGFKLIPFLLWLVLFAAELLFSFIWFLKQPFYWWPVTRTIFTERLPKDEKLPGIDVFMCTTDPKKEPTFEVMNTVISAMSLDYPAEKLSVYLSDDGGDSVTLNGIKDAWTEEASQSREFIEDRNTLQEKYKAFKMRVQRKSVGDEINGDSKRSAQDHPSNVQVIDGKVIEEDTAANPEHVVMPSLVYVAHEKRRSHPHHFKAGALNVLLRISATLSNFPCILVLDCWVQYPQIYHNVNENDIYDCQMRFVWTVYWPGADGLQGPVISGTNFYINRKALYGVNIYDGNDIMREARKILGPSTEFIKSLRQNDMPSKTKHSELCTAPVQEAQYLASCTYEENTKWGEGAGFWYKSVLEDAMTGYMLQSKGWRSVYLNPPRPQFLGSATTNLDEYLIQFSRWISGLAEIGLLKYCPLFYSPSRMQIFHRISSSWVVLYCFDFIAVWCFVTIPLISYLYGVSLYPKVSDPFFIAFGFVFISSLVKHLCEVVDTVGSVRTWLNEQRIWKIKSLTCFGYGVADCVMAKLGLSYLLIKLRTVIKLSYMKMGTYDFSTSNMFLVPLVSVISLNLCCFVGGVARVIGVGNWDEMFGQGILSLYGLIISYPLLETMFVRQDKGCIPLSATLTSSVFVVLSIIFGCFIFLSQSLQQQQETGNDVVVQQVLEWSNVDGNTALHTALETYDDEEVEQAKELVDLYPSAAYAMNIEGFCPLNLAIVKELADPVQHMLQKLQPFKEDALNCLTKGQSILHAAVSAQKIVRAFLNRSYALLHILATAPIFYLRAAYFFGHAGNVVPLLPWLLVSAAEILFFFSWILKLSYYWRPLTRTVFPENLPVDEELPKIDVFVCTADPIREPTFDAMNTVISAMSLDYPAHKLSVYVSDDGGASVTLDAMKHAWVFATWWLPFCKRYNILPISPKAFFQQHFQQPSHNTHFIQDSKLLKEKYEEFEERVLSWKERRGDVNENNAKRSAQDHSPIIQVINESFVGDDDNSATTNPENIEMPFLVYVAREKRPSHHHHFKAGALNVLQRVSSIFSNAPYILVLDCDMYCNDSNSARQAMCFYVDPEINRSIAWVQFPQKFHNINEKDIYDSQLRASWPIIYPGTDGIQGPILSGTNFYINRKALYGFNISAAGNDNINELRHTFGSSNLLIKSLSQIDEPEYPRKLSSDYLQEAQFLATCVYEEETQWVVEDVMTGYILHSKGWKSVYLNPPSPQFLGSATTNLNEAIIQHSRWTAGLLQLGLSNYFPLFNTSTRMLILQKLIYSWIVLYPLDFLPISCFAIIQPLCLFYGIPLYPKISDPFFIPFAFVFISSHLRPLYEAFSCGGSINLWLNTQRIVLIKGLTSYVYGTLDCVMGKLGIRETSFMPTNKAGDDDTSKWYLNGKYDFRTSNMFLVPIVTAVTLNLSSFVAGVARAIVTQSWDTLFAQAFFSFYIFIISLPVIEGMLLRKDKARIPVSTTLKSTLLSWFVLSLGYLILLRH</sequence>
<comment type="subcellular location">
    <subcellularLocation>
        <location evidence="1">Endomembrane system</location>
        <topology evidence="1">Multi-pass membrane protein</topology>
    </subcellularLocation>
</comment>
<evidence type="ECO:0000256" key="9">
    <source>
        <dbReference type="PIRSR" id="PIRSR605150-2"/>
    </source>
</evidence>
<evidence type="ECO:0000256" key="1">
    <source>
        <dbReference type="ARBA" id="ARBA00004127"/>
    </source>
</evidence>
<feature type="transmembrane region" description="Helical" evidence="11">
    <location>
        <begin position="516"/>
        <end position="536"/>
    </location>
</feature>
<name>A0A803KT99_CHEQI</name>
<feature type="binding site" evidence="9">
    <location>
        <position position="898"/>
    </location>
    <ligand>
        <name>UDP-alpha-D-glucose</name>
        <dbReference type="ChEBI" id="CHEBI:58885"/>
    </ligand>
</feature>
<keyword evidence="2" id="KW-0328">Glycosyltransferase</keyword>
<feature type="active site" evidence="8">
    <location>
        <position position="927"/>
    </location>
</feature>
<keyword evidence="4 11" id="KW-0812">Transmembrane</keyword>
<dbReference type="GO" id="GO:0012505">
    <property type="term" value="C:endomembrane system"/>
    <property type="evidence" value="ECO:0007669"/>
    <property type="project" value="UniProtKB-SubCell"/>
</dbReference>
<keyword evidence="3" id="KW-0808">Transferase</keyword>
<feature type="transmembrane region" description="Helical" evidence="11">
    <location>
        <begin position="1473"/>
        <end position="1492"/>
    </location>
</feature>
<feature type="transmembrane region" description="Helical" evidence="11">
    <location>
        <begin position="1504"/>
        <end position="1522"/>
    </location>
</feature>
<feature type="transmembrane region" description="Helical" evidence="11">
    <location>
        <begin position="480"/>
        <end position="504"/>
    </location>
</feature>
<dbReference type="SUPFAM" id="SSF53448">
    <property type="entry name" value="Nucleotide-diphospho-sugar transferases"/>
    <property type="match status" value="1"/>
</dbReference>
<evidence type="ECO:0000256" key="7">
    <source>
        <dbReference type="ARBA" id="ARBA00023316"/>
    </source>
</evidence>
<keyword evidence="7" id="KW-0961">Cell wall biogenesis/degradation</keyword>
<evidence type="ECO:0008006" key="14">
    <source>
        <dbReference type="Google" id="ProtNLM"/>
    </source>
</evidence>
<feature type="binding site" evidence="9">
    <location>
        <position position="927"/>
    </location>
    <ligand>
        <name>UDP-alpha-D-glucose</name>
        <dbReference type="ChEBI" id="CHEBI:58885"/>
    </ligand>
</feature>
<keyword evidence="5 11" id="KW-1133">Transmembrane helix</keyword>
<dbReference type="OMA" id="WINERRI"/>
<dbReference type="GO" id="GO:0071555">
    <property type="term" value="P:cell wall organization"/>
    <property type="evidence" value="ECO:0007669"/>
    <property type="project" value="UniProtKB-KW"/>
</dbReference>
<evidence type="ECO:0000256" key="8">
    <source>
        <dbReference type="PIRSR" id="PIRSR605150-1"/>
    </source>
</evidence>
<dbReference type="Gene3D" id="3.90.550.10">
    <property type="entry name" value="Spore Coat Polysaccharide Biosynthesis Protein SpsA, Chain A"/>
    <property type="match status" value="3"/>
</dbReference>
<reference evidence="12" key="2">
    <citation type="submission" date="2021-03" db="UniProtKB">
        <authorList>
            <consortium name="EnsemblPlants"/>
        </authorList>
    </citation>
    <scope>IDENTIFICATION</scope>
</reference>
<feature type="transmembrane region" description="Helical" evidence="11">
    <location>
        <begin position="634"/>
        <end position="652"/>
    </location>
</feature>
<keyword evidence="13" id="KW-1185">Reference proteome</keyword>
<evidence type="ECO:0000256" key="11">
    <source>
        <dbReference type="SAM" id="Phobius"/>
    </source>
</evidence>
<accession>A0A803KT99</accession>
<feature type="transmembrane region" description="Helical" evidence="11">
    <location>
        <begin position="1438"/>
        <end position="1461"/>
    </location>
</feature>
<feature type="binding site" evidence="10">
    <location>
        <position position="1065"/>
    </location>
    <ligand>
        <name>Mn(2+)</name>
        <dbReference type="ChEBI" id="CHEBI:29035"/>
    </ligand>
</feature>
<feature type="transmembrane region" description="Helical" evidence="11">
    <location>
        <begin position="1308"/>
        <end position="1337"/>
    </location>
</feature>
<reference evidence="12" key="1">
    <citation type="journal article" date="2017" name="Nature">
        <title>The genome of Chenopodium quinoa.</title>
        <authorList>
            <person name="Jarvis D.E."/>
            <person name="Ho Y.S."/>
            <person name="Lightfoot D.J."/>
            <person name="Schmoeckel S.M."/>
            <person name="Li B."/>
            <person name="Borm T.J.A."/>
            <person name="Ohyanagi H."/>
            <person name="Mineta K."/>
            <person name="Michell C.T."/>
            <person name="Saber N."/>
            <person name="Kharbatia N.M."/>
            <person name="Rupper R.R."/>
            <person name="Sharp A.R."/>
            <person name="Dally N."/>
            <person name="Boughton B.A."/>
            <person name="Woo Y.H."/>
            <person name="Gao G."/>
            <person name="Schijlen E.G.W.M."/>
            <person name="Guo X."/>
            <person name="Momin A.A."/>
            <person name="Negrao S."/>
            <person name="Al-Babili S."/>
            <person name="Gehring C."/>
            <person name="Roessner U."/>
            <person name="Jung C."/>
            <person name="Murphy K."/>
            <person name="Arold S.T."/>
            <person name="Gojobori T."/>
            <person name="van der Linden C.G."/>
            <person name="van Loo E.N."/>
            <person name="Jellen E.N."/>
            <person name="Maughan P.J."/>
            <person name="Tester M."/>
        </authorList>
    </citation>
    <scope>NUCLEOTIDE SEQUENCE [LARGE SCALE GENOMIC DNA]</scope>
    <source>
        <strain evidence="12">cv. PI 614886</strain>
    </source>
</reference>
<dbReference type="GO" id="GO:0030244">
    <property type="term" value="P:cellulose biosynthetic process"/>
    <property type="evidence" value="ECO:0007669"/>
    <property type="project" value="InterPro"/>
</dbReference>
<feature type="transmembrane region" description="Helical" evidence="11">
    <location>
        <begin position="599"/>
        <end position="622"/>
    </location>
</feature>
<feature type="transmembrane region" description="Helical" evidence="11">
    <location>
        <begin position="21"/>
        <end position="42"/>
    </location>
</feature>
<evidence type="ECO:0000256" key="3">
    <source>
        <dbReference type="ARBA" id="ARBA00022679"/>
    </source>
</evidence>
<dbReference type="EnsemblPlants" id="AUR62002257-RA">
    <property type="protein sequence ID" value="AUR62002257-RA:cds"/>
    <property type="gene ID" value="AUR62002257"/>
</dbReference>
<feature type="transmembrane region" description="Helical" evidence="11">
    <location>
        <begin position="54"/>
        <end position="76"/>
    </location>
</feature>
<proteinExistence type="predicted"/>
<evidence type="ECO:0000256" key="4">
    <source>
        <dbReference type="ARBA" id="ARBA00022692"/>
    </source>
</evidence>
<dbReference type="GO" id="GO:0016020">
    <property type="term" value="C:membrane"/>
    <property type="evidence" value="ECO:0007669"/>
    <property type="project" value="InterPro"/>
</dbReference>
<keyword evidence="6 11" id="KW-0472">Membrane</keyword>
<evidence type="ECO:0000313" key="12">
    <source>
        <dbReference type="EnsemblPlants" id="AUR62002257-RA:cds"/>
    </source>
</evidence>
<dbReference type="InterPro" id="IPR036770">
    <property type="entry name" value="Ankyrin_rpt-contain_sf"/>
</dbReference>
<evidence type="ECO:0000313" key="13">
    <source>
        <dbReference type="Proteomes" id="UP000596660"/>
    </source>
</evidence>
<feature type="transmembrane region" description="Helical" evidence="11">
    <location>
        <begin position="557"/>
        <end position="579"/>
    </location>
</feature>
<dbReference type="InterPro" id="IPR029044">
    <property type="entry name" value="Nucleotide-diphossugar_trans"/>
</dbReference>